<keyword evidence="3" id="KW-1185">Reference proteome</keyword>
<gene>
    <name evidence="2" type="ORF">TNO020_180015</name>
</gene>
<dbReference type="AlphaFoldDB" id="A0A2H1YER5"/>
<evidence type="ECO:0000259" key="1">
    <source>
        <dbReference type="Pfam" id="PF01370"/>
    </source>
</evidence>
<evidence type="ECO:0000313" key="2">
    <source>
        <dbReference type="EMBL" id="SOS73986.1"/>
    </source>
</evidence>
<accession>A0A2H1YER5</accession>
<dbReference type="Proteomes" id="UP000234211">
    <property type="component" value="Unassembled WGS sequence"/>
</dbReference>
<dbReference type="PANTHER" id="PTHR48079">
    <property type="entry name" value="PROTEIN YEEZ"/>
    <property type="match status" value="1"/>
</dbReference>
<dbReference type="InterPro" id="IPR036291">
    <property type="entry name" value="NAD(P)-bd_dom_sf"/>
</dbReference>
<dbReference type="SUPFAM" id="SSF51735">
    <property type="entry name" value="NAD(P)-binding Rossmann-fold domains"/>
    <property type="match status" value="1"/>
</dbReference>
<name>A0A2H1YER5_9FLAO</name>
<dbReference type="GO" id="GO:0004029">
    <property type="term" value="F:aldehyde dehydrogenase (NAD+) activity"/>
    <property type="evidence" value="ECO:0007669"/>
    <property type="project" value="TreeGrafter"/>
</dbReference>
<dbReference type="PANTHER" id="PTHR48079:SF6">
    <property type="entry name" value="NAD(P)-BINDING DOMAIN-CONTAINING PROTEIN-RELATED"/>
    <property type="match status" value="1"/>
</dbReference>
<dbReference type="InterPro" id="IPR051783">
    <property type="entry name" value="NAD(P)-dependent_oxidoreduct"/>
</dbReference>
<organism evidence="2 3">
    <name type="scientific">Tenacibaculum piscium</name>
    <dbReference type="NCBI Taxonomy" id="1458515"/>
    <lineage>
        <taxon>Bacteria</taxon>
        <taxon>Pseudomonadati</taxon>
        <taxon>Bacteroidota</taxon>
        <taxon>Flavobacteriia</taxon>
        <taxon>Flavobacteriales</taxon>
        <taxon>Flavobacteriaceae</taxon>
        <taxon>Tenacibaculum</taxon>
    </lineage>
</organism>
<protein>
    <submittedName>
        <fullName evidence="2">dTDP-glucose 4,6-dehydratase</fullName>
    </submittedName>
</protein>
<dbReference type="InterPro" id="IPR001509">
    <property type="entry name" value="Epimerase_deHydtase"/>
</dbReference>
<dbReference type="EMBL" id="OENF01000010">
    <property type="protein sequence ID" value="SOS73986.1"/>
    <property type="molecule type" value="Genomic_DNA"/>
</dbReference>
<feature type="domain" description="NAD-dependent epimerase/dehydratase" evidence="1">
    <location>
        <begin position="24"/>
        <end position="148"/>
    </location>
</feature>
<proteinExistence type="predicted"/>
<reference evidence="3" key="1">
    <citation type="submission" date="2017-11" db="EMBL/GenBank/DDBJ databases">
        <authorList>
            <person name="Duchaud E."/>
        </authorList>
    </citation>
    <scope>NUCLEOTIDE SEQUENCE [LARGE SCALE GENOMIC DNA]</scope>
    <source>
        <strain evidence="3">Tenacibaculum sp. TNO020</strain>
    </source>
</reference>
<evidence type="ECO:0000313" key="3">
    <source>
        <dbReference type="Proteomes" id="UP000234211"/>
    </source>
</evidence>
<dbReference type="GO" id="GO:0005737">
    <property type="term" value="C:cytoplasm"/>
    <property type="evidence" value="ECO:0007669"/>
    <property type="project" value="TreeGrafter"/>
</dbReference>
<dbReference type="Gene3D" id="3.40.50.720">
    <property type="entry name" value="NAD(P)-binding Rossmann-like Domain"/>
    <property type="match status" value="1"/>
</dbReference>
<dbReference type="Pfam" id="PF01370">
    <property type="entry name" value="Epimerase"/>
    <property type="match status" value="1"/>
</dbReference>
<sequence length="278" mass="31876">MHDEKIYFGINSIKMKNISILGCGWLGKPLALSLINKGFIVKGSTTSLDKLPILKDTGISPFLIDIDNLDNNLKEEFNNNSDENIHKFLTSEILIVAITSKNVAGFQNFIQQIEKSSIQKVIFISSTSVYPSLNKSMDEKEQTLNSPLVEIENSFKENNHFDTTILRFAGLFGQERQAGNWFQNKKIPHPKGFVNMIHQQDCINIITEIIVQNAWNETFNACSNHHPTREEYYINARKTMQKESPIFDDSLPLKYKIINSKKVQNHLKYTFIYDDLLA</sequence>